<dbReference type="InterPro" id="IPR052930">
    <property type="entry name" value="TA_antitoxin_MntA"/>
</dbReference>
<dbReference type="Proteomes" id="UP000798488">
    <property type="component" value="Unassembled WGS sequence"/>
</dbReference>
<dbReference type="AlphaFoldDB" id="A0A9D2WMZ5"/>
<evidence type="ECO:0000313" key="2">
    <source>
        <dbReference type="EMBL" id="KAF1083716.1"/>
    </source>
</evidence>
<protein>
    <submittedName>
        <fullName evidence="2">Nucleotidyltransferase domain protein</fullName>
    </submittedName>
</protein>
<dbReference type="PANTHER" id="PTHR43852:SF3">
    <property type="entry name" value="NUCLEOTIDYLTRANSFERASE"/>
    <property type="match status" value="1"/>
</dbReference>
<dbReference type="Pfam" id="PF18765">
    <property type="entry name" value="Polbeta"/>
    <property type="match status" value="1"/>
</dbReference>
<proteinExistence type="predicted"/>
<evidence type="ECO:0000259" key="1">
    <source>
        <dbReference type="Pfam" id="PF18765"/>
    </source>
</evidence>
<reference evidence="2" key="1">
    <citation type="submission" date="2016-02" db="EMBL/GenBank/DDBJ databases">
        <title>Draft Genome Sequence of Sporotomaculum syntrophicum Strain FB, a Syntrophic Benzoate Degrader.</title>
        <authorList>
            <person name="Nobu M.K."/>
            <person name="Narihiro T."/>
            <person name="Qiu Y.-L."/>
            <person name="Ohashi A."/>
            <person name="Liu W.-T."/>
            <person name="Yuji S."/>
        </authorList>
    </citation>
    <scope>NUCLEOTIDE SEQUENCE</scope>
    <source>
        <strain evidence="2">FB</strain>
    </source>
</reference>
<evidence type="ECO:0000313" key="3">
    <source>
        <dbReference type="Proteomes" id="UP000798488"/>
    </source>
</evidence>
<dbReference type="EMBL" id="LSRS01000026">
    <property type="protein sequence ID" value="KAF1083716.1"/>
    <property type="molecule type" value="Genomic_DNA"/>
</dbReference>
<dbReference type="Gene3D" id="3.30.460.10">
    <property type="entry name" value="Beta Polymerase, domain 2"/>
    <property type="match status" value="1"/>
</dbReference>
<dbReference type="SUPFAM" id="SSF81301">
    <property type="entry name" value="Nucleotidyltransferase"/>
    <property type="match status" value="1"/>
</dbReference>
<organism evidence="2 3">
    <name type="scientific">Sporotomaculum syntrophicum</name>
    <dbReference type="NCBI Taxonomy" id="182264"/>
    <lineage>
        <taxon>Bacteria</taxon>
        <taxon>Bacillati</taxon>
        <taxon>Bacillota</taxon>
        <taxon>Clostridia</taxon>
        <taxon>Eubacteriales</taxon>
        <taxon>Desulfallaceae</taxon>
        <taxon>Sporotomaculum</taxon>
    </lineage>
</organism>
<comment type="caution">
    <text evidence="2">The sequence shown here is derived from an EMBL/GenBank/DDBJ whole genome shotgun (WGS) entry which is preliminary data.</text>
</comment>
<dbReference type="InterPro" id="IPR041633">
    <property type="entry name" value="Polbeta"/>
</dbReference>
<feature type="domain" description="Polymerase beta nucleotidyltransferase" evidence="1">
    <location>
        <begin position="21"/>
        <end position="112"/>
    </location>
</feature>
<dbReference type="NCBIfam" id="NF047752">
    <property type="entry name" value="MntA_antitoxin"/>
    <property type="match status" value="1"/>
</dbReference>
<gene>
    <name evidence="2" type="ORF">SPSYN_03130</name>
</gene>
<accession>A0A9D2WMZ5</accession>
<sequence length="154" mass="17910">MSLYRFKKIEHNVMEYIPLLIKKLSIDGDIVAIYLFGSYAEGRQTPISDIDLAVLLNGDFPPSRYFEKKLELLAMITSLLKTDEVDLIILNHAPPALSYRILSKGRLIFEKEDGKGQRVNFQVRTYDRYFDFKPIEKILHEGLVRRIKEDRFGG</sequence>
<dbReference type="InterPro" id="IPR043519">
    <property type="entry name" value="NT_sf"/>
</dbReference>
<name>A0A9D2WMZ5_9FIRM</name>
<dbReference type="CDD" id="cd05403">
    <property type="entry name" value="NT_KNTase_like"/>
    <property type="match status" value="1"/>
</dbReference>
<keyword evidence="3" id="KW-1185">Reference proteome</keyword>
<dbReference type="PANTHER" id="PTHR43852">
    <property type="entry name" value="NUCLEOTIDYLTRANSFERASE"/>
    <property type="match status" value="1"/>
</dbReference>